<proteinExistence type="predicted"/>
<dbReference type="RefSeq" id="WP_169224982.1">
    <property type="nucleotide sequence ID" value="NZ_JABBGC010000001.1"/>
</dbReference>
<dbReference type="AlphaFoldDB" id="A0A848GJU8"/>
<evidence type="ECO:0000313" key="1">
    <source>
        <dbReference type="EMBL" id="NML37951.1"/>
    </source>
</evidence>
<reference evidence="1 2" key="1">
    <citation type="submission" date="2020-04" db="EMBL/GenBank/DDBJ databases">
        <title>Chitinophaga sp. G-6-1-13 sp. nov., isolated from soil.</title>
        <authorList>
            <person name="Dahal R.H."/>
            <person name="Chaudhary D.K."/>
        </authorList>
    </citation>
    <scope>NUCLEOTIDE SEQUENCE [LARGE SCALE GENOMIC DNA]</scope>
    <source>
        <strain evidence="1 2">G-6-1-13</strain>
    </source>
</reference>
<comment type="caution">
    <text evidence="1">The sequence shown here is derived from an EMBL/GenBank/DDBJ whole genome shotgun (WGS) entry which is preliminary data.</text>
</comment>
<name>A0A848GJU8_9BACT</name>
<evidence type="ECO:0000313" key="2">
    <source>
        <dbReference type="Proteomes" id="UP000583266"/>
    </source>
</evidence>
<evidence type="ECO:0008006" key="3">
    <source>
        <dbReference type="Google" id="ProtNLM"/>
    </source>
</evidence>
<dbReference type="Gene3D" id="3.80.10.10">
    <property type="entry name" value="Ribonuclease Inhibitor"/>
    <property type="match status" value="1"/>
</dbReference>
<accession>A0A848GJU8</accession>
<protein>
    <recommendedName>
        <fullName evidence="3">Leucine-rich repeat domain-containing protein</fullName>
    </recommendedName>
</protein>
<dbReference type="SUPFAM" id="SSF52058">
    <property type="entry name" value="L domain-like"/>
    <property type="match status" value="1"/>
</dbReference>
<dbReference type="Proteomes" id="UP000583266">
    <property type="component" value="Unassembled WGS sequence"/>
</dbReference>
<gene>
    <name evidence="1" type="ORF">HHL17_12170</name>
</gene>
<dbReference type="InterPro" id="IPR032675">
    <property type="entry name" value="LRR_dom_sf"/>
</dbReference>
<sequence>MMTVDIEINSAKDTEHLKAQNMDDIDRLNLYIYTNISLKFIQNLKNLKSLLIAGSVKDLSPISHCKSIKELTISSKGAINTLDFLQELSLESLKLEGFTSKSENLVIPDLPSLRNMEIAAVSAINDLAFLGDFSAIERISLFELNSPKLFDFSKLKQLKELRLINMFHLKDLSELATINSIDKIYIQEFYVNRKIRNHKKEALLKIIPDLKQADIIELNINNEKFNREALLQELNK</sequence>
<organism evidence="1 2">
    <name type="scientific">Chitinophaga fulva</name>
    <dbReference type="NCBI Taxonomy" id="2728842"/>
    <lineage>
        <taxon>Bacteria</taxon>
        <taxon>Pseudomonadati</taxon>
        <taxon>Bacteroidota</taxon>
        <taxon>Chitinophagia</taxon>
        <taxon>Chitinophagales</taxon>
        <taxon>Chitinophagaceae</taxon>
        <taxon>Chitinophaga</taxon>
    </lineage>
</organism>
<keyword evidence="2" id="KW-1185">Reference proteome</keyword>
<dbReference type="EMBL" id="JABBGC010000001">
    <property type="protein sequence ID" value="NML37951.1"/>
    <property type="molecule type" value="Genomic_DNA"/>
</dbReference>